<feature type="domain" description="D-isomer specific 2-hydroxyacid dehydrogenase NAD-binding" evidence="5">
    <location>
        <begin position="108"/>
        <end position="287"/>
    </location>
</feature>
<reference evidence="6 7" key="1">
    <citation type="submission" date="2021-03" db="EMBL/GenBank/DDBJ databases">
        <title>Genomic Encyclopedia of Type Strains, Phase IV (KMG-IV): sequencing the most valuable type-strain genomes for metagenomic binning, comparative biology and taxonomic classification.</title>
        <authorList>
            <person name="Goeker M."/>
        </authorList>
    </citation>
    <scope>NUCLEOTIDE SEQUENCE [LARGE SCALE GENOMIC DNA]</scope>
    <source>
        <strain evidence="6 7">DSM 24738</strain>
    </source>
</reference>
<comment type="caution">
    <text evidence="6">The sequence shown here is derived from an EMBL/GenBank/DDBJ whole genome shotgun (WGS) entry which is preliminary data.</text>
</comment>
<dbReference type="EC" id="1.1.1.215" evidence="6"/>
<dbReference type="EMBL" id="JAGGKT010000007">
    <property type="protein sequence ID" value="MBP1932683.1"/>
    <property type="molecule type" value="Genomic_DNA"/>
</dbReference>
<dbReference type="InterPro" id="IPR050223">
    <property type="entry name" value="D-isomer_2-hydroxyacid_DH"/>
</dbReference>
<organism evidence="6 7">
    <name type="scientific">Ammoniphilus resinae</name>
    <dbReference type="NCBI Taxonomy" id="861532"/>
    <lineage>
        <taxon>Bacteria</taxon>
        <taxon>Bacillati</taxon>
        <taxon>Bacillota</taxon>
        <taxon>Bacilli</taxon>
        <taxon>Bacillales</taxon>
        <taxon>Paenibacillaceae</taxon>
        <taxon>Aneurinibacillus group</taxon>
        <taxon>Ammoniphilus</taxon>
    </lineage>
</organism>
<dbReference type="InterPro" id="IPR036291">
    <property type="entry name" value="NAD(P)-bd_dom_sf"/>
</dbReference>
<evidence type="ECO:0000256" key="3">
    <source>
        <dbReference type="RuleBase" id="RU003719"/>
    </source>
</evidence>
<proteinExistence type="inferred from homology"/>
<evidence type="ECO:0000313" key="6">
    <source>
        <dbReference type="EMBL" id="MBP1932683.1"/>
    </source>
</evidence>
<dbReference type="Gene3D" id="3.40.50.720">
    <property type="entry name" value="NAD(P)-binding Rossmann-like Domain"/>
    <property type="match status" value="2"/>
</dbReference>
<evidence type="ECO:0000259" key="5">
    <source>
        <dbReference type="Pfam" id="PF02826"/>
    </source>
</evidence>
<accession>A0ABS4GQY6</accession>
<dbReference type="CDD" id="cd05301">
    <property type="entry name" value="GDH"/>
    <property type="match status" value="1"/>
</dbReference>
<dbReference type="SUPFAM" id="SSF51735">
    <property type="entry name" value="NAD(P)-binding Rossmann-fold domains"/>
    <property type="match status" value="1"/>
</dbReference>
<dbReference type="RefSeq" id="WP_209810717.1">
    <property type="nucleotide sequence ID" value="NZ_JAGGKT010000007.1"/>
</dbReference>
<dbReference type="Pfam" id="PF00389">
    <property type="entry name" value="2-Hacid_dh"/>
    <property type="match status" value="1"/>
</dbReference>
<comment type="similarity">
    <text evidence="1 3">Belongs to the D-isomer specific 2-hydroxyacid dehydrogenase family.</text>
</comment>
<evidence type="ECO:0000256" key="2">
    <source>
        <dbReference type="ARBA" id="ARBA00023002"/>
    </source>
</evidence>
<dbReference type="InterPro" id="IPR006140">
    <property type="entry name" value="D-isomer_DH_NAD-bd"/>
</dbReference>
<dbReference type="Pfam" id="PF02826">
    <property type="entry name" value="2-Hacid_dh_C"/>
    <property type="match status" value="1"/>
</dbReference>
<feature type="domain" description="D-isomer specific 2-hydroxyacid dehydrogenase catalytic" evidence="4">
    <location>
        <begin position="6"/>
        <end position="318"/>
    </location>
</feature>
<evidence type="ECO:0000256" key="1">
    <source>
        <dbReference type="ARBA" id="ARBA00005854"/>
    </source>
</evidence>
<dbReference type="InterPro" id="IPR006139">
    <property type="entry name" value="D-isomer_2_OHA_DH_cat_dom"/>
</dbReference>
<dbReference type="GO" id="GO:0008873">
    <property type="term" value="F:gluconate 2-dehydrogenase activity"/>
    <property type="evidence" value="ECO:0007669"/>
    <property type="project" value="UniProtKB-EC"/>
</dbReference>
<dbReference type="Proteomes" id="UP001519343">
    <property type="component" value="Unassembled WGS sequence"/>
</dbReference>
<gene>
    <name evidence="6" type="ORF">J2Z37_002691</name>
</gene>
<dbReference type="SUPFAM" id="SSF52283">
    <property type="entry name" value="Formate/glycerate dehydrogenase catalytic domain-like"/>
    <property type="match status" value="1"/>
</dbReference>
<evidence type="ECO:0000313" key="7">
    <source>
        <dbReference type="Proteomes" id="UP001519343"/>
    </source>
</evidence>
<keyword evidence="2 3" id="KW-0560">Oxidoreductase</keyword>
<dbReference type="PANTHER" id="PTHR10996">
    <property type="entry name" value="2-HYDROXYACID DEHYDROGENASE-RELATED"/>
    <property type="match status" value="1"/>
</dbReference>
<keyword evidence="7" id="KW-1185">Reference proteome</keyword>
<dbReference type="PANTHER" id="PTHR10996:SF283">
    <property type="entry name" value="GLYOXYLATE_HYDROXYPYRUVATE REDUCTASE B"/>
    <property type="match status" value="1"/>
</dbReference>
<protein>
    <submittedName>
        <fullName evidence="6">Gluconate 2-dehydrogenase</fullName>
        <ecNumber evidence="6">1.1.1.215</ecNumber>
    </submittedName>
</protein>
<evidence type="ECO:0000259" key="4">
    <source>
        <dbReference type="Pfam" id="PF00389"/>
    </source>
</evidence>
<sequence length="322" mass="35607">MKPKVYIARSIPKQVEAYIAEHCDYEKWEEESAIPREKLLEAVRDVDGLLTSGTAIDQELLDQAPRLKAVCNASVGYNNFDLAAMKEKKVMGTNTPSVLDDTVADLVFGLMLAAARRIPELDRFVKEGKWEKGDDSPLFGLDVHHTTLGIIGMGRIGEAIVKRGKFGFGMNVLYNNRRRKPQVEQELGITYAELDDLLKQSDFIVLMTPLTPQTENLIGRDQFKLMKNTAVFINASRGQTVDEDALYEALSEGQIYAAGLDVFRDEPVNPANRLLTLPNAVTLPHIGSATAKTRLDMAMCAAKNLVDAVSGRTPANLVEELK</sequence>
<name>A0ABS4GQY6_9BACL</name>